<dbReference type="EMBL" id="LKAM01000012">
    <property type="protein sequence ID" value="KUM46339.1"/>
    <property type="molecule type" value="Genomic_DNA"/>
</dbReference>
<proteinExistence type="predicted"/>
<reference evidence="1" key="1">
    <citation type="journal article" date="2015" name="Genome Biol. Evol.">
        <title>Organellar Genomes of White Spruce (Picea glauca): Assembly and Annotation.</title>
        <authorList>
            <person name="Jackman S.D."/>
            <person name="Warren R.L."/>
            <person name="Gibb E.A."/>
            <person name="Vandervalk B.P."/>
            <person name="Mohamadi H."/>
            <person name="Chu J."/>
            <person name="Raymond A."/>
            <person name="Pleasance S."/>
            <person name="Coope R."/>
            <person name="Wildung M.R."/>
            <person name="Ritland C.E."/>
            <person name="Bousquet J."/>
            <person name="Jones S.J."/>
            <person name="Bohlmann J."/>
            <person name="Birol I."/>
        </authorList>
    </citation>
    <scope>NUCLEOTIDE SEQUENCE [LARGE SCALE GENOMIC DNA]</scope>
    <source>
        <tissue evidence="1">Flushing bud</tissue>
    </source>
</reference>
<accession>A0A101LVW2</accession>
<comment type="caution">
    <text evidence="1">The sequence shown here is derived from an EMBL/GenBank/DDBJ whole genome shotgun (WGS) entry which is preliminary data.</text>
</comment>
<evidence type="ECO:0000313" key="1">
    <source>
        <dbReference type="EMBL" id="KUM46339.1"/>
    </source>
</evidence>
<dbReference type="AlphaFoldDB" id="A0A101LVW2"/>
<protein>
    <submittedName>
        <fullName evidence="1">Uncharacterized protein</fullName>
    </submittedName>
</protein>
<gene>
    <name evidence="1" type="ORF">ABT39_MTgene1845</name>
</gene>
<keyword evidence="1" id="KW-0496">Mitochondrion</keyword>
<name>A0A101LVW2_PICGL</name>
<geneLocation type="mitochondrion" evidence="1"/>
<sequence>MFQMFTEETWPKPFLTPEDEDPDAGVYANIRRSHIHNVAARPVVLPCAKMVKWILDHANLENRRIINKEGRCIASFQPGRLETYEKFPRVEVAMSNSGDEEFGRTKNYNKVLNKWWVEGKQLKSRDTGISPTTNLREPYMYVVALDSRLYG</sequence>
<organism evidence="1">
    <name type="scientific">Picea glauca</name>
    <name type="common">White spruce</name>
    <name type="synonym">Pinus glauca</name>
    <dbReference type="NCBI Taxonomy" id="3330"/>
    <lineage>
        <taxon>Eukaryota</taxon>
        <taxon>Viridiplantae</taxon>
        <taxon>Streptophyta</taxon>
        <taxon>Embryophyta</taxon>
        <taxon>Tracheophyta</taxon>
        <taxon>Spermatophyta</taxon>
        <taxon>Pinopsida</taxon>
        <taxon>Pinidae</taxon>
        <taxon>Conifers I</taxon>
        <taxon>Pinales</taxon>
        <taxon>Pinaceae</taxon>
        <taxon>Picea</taxon>
    </lineage>
</organism>